<organism evidence="2 3">
    <name type="scientific">Undibacterium cyanobacteriorum</name>
    <dbReference type="NCBI Taxonomy" id="3073561"/>
    <lineage>
        <taxon>Bacteria</taxon>
        <taxon>Pseudomonadati</taxon>
        <taxon>Pseudomonadota</taxon>
        <taxon>Betaproteobacteria</taxon>
        <taxon>Burkholderiales</taxon>
        <taxon>Oxalobacteraceae</taxon>
        <taxon>Undibacterium</taxon>
    </lineage>
</organism>
<evidence type="ECO:0000259" key="1">
    <source>
        <dbReference type="PROSITE" id="PS51186"/>
    </source>
</evidence>
<dbReference type="InterPro" id="IPR016181">
    <property type="entry name" value="Acyl_CoA_acyltransferase"/>
</dbReference>
<protein>
    <submittedName>
        <fullName evidence="2">GNAT family N-acetyltransferase</fullName>
    </submittedName>
</protein>
<dbReference type="SUPFAM" id="SSF55729">
    <property type="entry name" value="Acyl-CoA N-acyltransferases (Nat)"/>
    <property type="match status" value="1"/>
</dbReference>
<keyword evidence="3" id="KW-1185">Reference proteome</keyword>
<sequence>MTFSLIPCDRDGTPIELVSDLPEALAANCRATSDLYRRVGFEPPWIGYIAVVNGRGVGGGAFVGAPTDGFVEIAYFTLEEEQGQGYATQTAASLMELARATNPRIGIKAFTLKEENPSTRILKGLGFSIIGLAEDADAGEVWEWRA</sequence>
<gene>
    <name evidence="2" type="ORF">RF679_15690</name>
</gene>
<accession>A0ABY9RFS0</accession>
<dbReference type="Pfam" id="PF13302">
    <property type="entry name" value="Acetyltransf_3"/>
    <property type="match status" value="1"/>
</dbReference>
<dbReference type="Proteomes" id="UP001181355">
    <property type="component" value="Chromosome"/>
</dbReference>
<evidence type="ECO:0000313" key="2">
    <source>
        <dbReference type="EMBL" id="WMW80076.1"/>
    </source>
</evidence>
<feature type="domain" description="N-acetyltransferase" evidence="1">
    <location>
        <begin position="10"/>
        <end position="146"/>
    </location>
</feature>
<name>A0ABY9RFS0_9BURK</name>
<evidence type="ECO:0000313" key="3">
    <source>
        <dbReference type="Proteomes" id="UP001181355"/>
    </source>
</evidence>
<proteinExistence type="predicted"/>
<dbReference type="PROSITE" id="PS51186">
    <property type="entry name" value="GNAT"/>
    <property type="match status" value="1"/>
</dbReference>
<reference evidence="2" key="1">
    <citation type="submission" date="2023-09" db="EMBL/GenBank/DDBJ databases">
        <title>Undibacterium sp. 20NA77.5 isolated from freshwater.</title>
        <authorList>
            <person name="Le V."/>
            <person name="Ko S.-R."/>
            <person name="Ahn C.-Y."/>
            <person name="Oh H.-M."/>
        </authorList>
    </citation>
    <scope>NUCLEOTIDE SEQUENCE</scope>
    <source>
        <strain evidence="2">20NA77.5</strain>
    </source>
</reference>
<dbReference type="Gene3D" id="3.40.630.30">
    <property type="match status" value="1"/>
</dbReference>
<dbReference type="RefSeq" id="WP_309481569.1">
    <property type="nucleotide sequence ID" value="NZ_CP133720.1"/>
</dbReference>
<dbReference type="InterPro" id="IPR000182">
    <property type="entry name" value="GNAT_dom"/>
</dbReference>
<dbReference type="EMBL" id="CP133720">
    <property type="protein sequence ID" value="WMW80076.1"/>
    <property type="molecule type" value="Genomic_DNA"/>
</dbReference>